<sequence>MTLVVVGHEFEKKVTFSWGKDTGDTPKKAGMKPVGLFAVADSSITAPNSNGKQTILGGFRKIYPVEIKVWEPFFNGVYFRGYLEVHYEAECFVAIAGSTLTAQHVLNLISEHLRKIRISYERAKELLTPGKYVLIRHCQRNELEVNQGIDEWAEDMFTPNDYIDLVTASDIAKIVEYSINEALTSARKYKIDEQSLKAMYSEFAVGIYCPKEKNHQLFVFRMKNRINAEGLLEVYAAKERIEEGRVAVLGMKSEFEVMAQDAMQTAKYLYKINPIFFAVTRQHLEHMAGE</sequence>
<name>A0A1I1CSC6_9GAMM</name>
<gene>
    <name evidence="1" type="ORF">SAMN04244571_04855</name>
</gene>
<reference evidence="1 2" key="1">
    <citation type="submission" date="2016-10" db="EMBL/GenBank/DDBJ databases">
        <authorList>
            <person name="Varghese N."/>
            <person name="Submissions S."/>
        </authorList>
    </citation>
    <scope>NUCLEOTIDE SEQUENCE [LARGE SCALE GENOMIC DNA]</scope>
    <source>
        <strain evidence="1 2">DSM 282</strain>
    </source>
</reference>
<accession>A0A1I1CSC6</accession>
<evidence type="ECO:0000313" key="1">
    <source>
        <dbReference type="EMBL" id="SFB65605.1"/>
    </source>
</evidence>
<dbReference type="RefSeq" id="WP_254791298.1">
    <property type="nucleotide sequence ID" value="NZ_FOKJ01000224.1"/>
</dbReference>
<proteinExistence type="predicted"/>
<dbReference type="Proteomes" id="UP000198861">
    <property type="component" value="Unassembled WGS sequence"/>
</dbReference>
<evidence type="ECO:0000313" key="2">
    <source>
        <dbReference type="Proteomes" id="UP000198861"/>
    </source>
</evidence>
<comment type="caution">
    <text evidence="1">The sequence shown here is derived from an EMBL/GenBank/DDBJ whole genome shotgun (WGS) entry which is preliminary data.</text>
</comment>
<keyword evidence="2" id="KW-1185">Reference proteome</keyword>
<protein>
    <submittedName>
        <fullName evidence="1">Uncharacterized protein</fullName>
    </submittedName>
</protein>
<dbReference type="EMBL" id="FOKJ01000224">
    <property type="protein sequence ID" value="SFB65605.1"/>
    <property type="molecule type" value="Genomic_DNA"/>
</dbReference>
<organism evidence="1 2">
    <name type="scientific">Azotobacter beijerinckii</name>
    <dbReference type="NCBI Taxonomy" id="170623"/>
    <lineage>
        <taxon>Bacteria</taxon>
        <taxon>Pseudomonadati</taxon>
        <taxon>Pseudomonadota</taxon>
        <taxon>Gammaproteobacteria</taxon>
        <taxon>Pseudomonadales</taxon>
        <taxon>Pseudomonadaceae</taxon>
        <taxon>Azotobacter</taxon>
    </lineage>
</organism>